<dbReference type="AlphaFoldDB" id="A0A178IG92"/>
<evidence type="ECO:0000313" key="4">
    <source>
        <dbReference type="Proteomes" id="UP000078486"/>
    </source>
</evidence>
<sequence length="858" mass="92201">MKFLAKSLPLALALLSAAALRAQLTPIPDHFTDWTGAVDNNFLNPANWRTDNGSPVVLEGPDIAIRLPGDPAIPNKRITYNHTDAGDKRLTLYSIQTGASKAYTLEFAGNENGWLEINPVGRGFVFNGVIGAEMGSSYRITRPDTTGNATTRLATNVILHPYTRLTLANSSAGVRLAASGLGLGVFTLLGNAEMDVSQSGNVPFVWMQSGSVTTTNASRTATVEIGALLRTDPGTVIYVGARNVSINASLGTGQTSEMSGLFYGDNTGNATCDVYGDITHMTGIVNFTGDGRAAFRLRGSRAQYIVDGVHNGNIDIWSASTLGGSGIINGNVTVEGGGQLTPGRRNTAADAPLTINGNVNLYGNLSFDLVTPTVYDRLAISGTLTVHSPAHPTAPGDANLVVGLADTFPLVTGTYALMTVTAPVTETVTDGVITGTAGALDGNFADTHVSFPSSTSIRYSWAWDVQNETIGGVLHEKRTLLVSFEQLPFASSPQLAGKYLAAAEKVDEVYALAANNGDVYQTFEPLFDALNRQPSIMLYRDVLDQLTPSNYQSWFPSAVVRANSMVQSMEDRMYQDAAFKRKKRSWQTFLEGYRQEASHARDALAAYSNYGVIASVAGVDYAFGENAILGAFAAYEQTEFDLDTAGGSCDVDSYTFGLNARYNKGRFQFNLAGFYGADDYKSSRSVALTRLATWADADTGGTRLGAAASLAFTLNLPWFEVTPIVGAQWLDWKADAFQERNAGEASLSVYEQKETSLQGKLGVRVARSFSTKAGMLRPFLHYAWLAEFESDTRVLSADLFGGRIDIESPGINANGWRLDAGIDWSATRKLRIDLRYHSEYRGAANENVGIRGGVTYAF</sequence>
<dbReference type="PROSITE" id="PS51208">
    <property type="entry name" value="AUTOTRANSPORTER"/>
    <property type="match status" value="1"/>
</dbReference>
<comment type="caution">
    <text evidence="3">The sequence shown here is derived from an EMBL/GenBank/DDBJ whole genome shotgun (WGS) entry which is preliminary data.</text>
</comment>
<evidence type="ECO:0000256" key="1">
    <source>
        <dbReference type="SAM" id="SignalP"/>
    </source>
</evidence>
<organism evidence="3 4">
    <name type="scientific">Termitidicoccus mucosus</name>
    <dbReference type="NCBI Taxonomy" id="1184151"/>
    <lineage>
        <taxon>Bacteria</taxon>
        <taxon>Pseudomonadati</taxon>
        <taxon>Verrucomicrobiota</taxon>
        <taxon>Opitutia</taxon>
        <taxon>Opitutales</taxon>
        <taxon>Opitutaceae</taxon>
        <taxon>Termitidicoccus</taxon>
    </lineage>
</organism>
<reference evidence="3 4" key="1">
    <citation type="submission" date="2016-01" db="EMBL/GenBank/DDBJ databases">
        <title>High potential of lignocellulose degradation of a new Verrucomicrobia species.</title>
        <authorList>
            <person name="Wang Y."/>
            <person name="Shi Y."/>
            <person name="Qiu Z."/>
            <person name="Liu S."/>
            <person name="Yang H."/>
        </authorList>
    </citation>
    <scope>NUCLEOTIDE SEQUENCE [LARGE SCALE GENOMIC DNA]</scope>
    <source>
        <strain evidence="3 4">TSB47</strain>
    </source>
</reference>
<dbReference type="EMBL" id="LRRQ01000108">
    <property type="protein sequence ID" value="OAM89020.1"/>
    <property type="molecule type" value="Genomic_DNA"/>
</dbReference>
<dbReference type="InterPro" id="IPR036709">
    <property type="entry name" value="Autotransporte_beta_dom_sf"/>
</dbReference>
<dbReference type="SMART" id="SM00869">
    <property type="entry name" value="Autotransporter"/>
    <property type="match status" value="1"/>
</dbReference>
<dbReference type="OrthoDB" id="184112at2"/>
<dbReference type="Pfam" id="PF03797">
    <property type="entry name" value="Autotransporter"/>
    <property type="match status" value="1"/>
</dbReference>
<name>A0A178IG92_9BACT</name>
<evidence type="ECO:0000313" key="3">
    <source>
        <dbReference type="EMBL" id="OAM89020.1"/>
    </source>
</evidence>
<evidence type="ECO:0000259" key="2">
    <source>
        <dbReference type="PROSITE" id="PS51208"/>
    </source>
</evidence>
<gene>
    <name evidence="3" type="ORF">AW736_15085</name>
</gene>
<dbReference type="SUPFAM" id="SSF103515">
    <property type="entry name" value="Autotransporter"/>
    <property type="match status" value="1"/>
</dbReference>
<dbReference type="InterPro" id="IPR005546">
    <property type="entry name" value="Autotransporte_beta"/>
</dbReference>
<dbReference type="Gene3D" id="2.40.128.130">
    <property type="entry name" value="Autotransporter beta-domain"/>
    <property type="match status" value="1"/>
</dbReference>
<protein>
    <recommendedName>
        <fullName evidence="2">Autotransporter domain-containing protein</fullName>
    </recommendedName>
</protein>
<dbReference type="Proteomes" id="UP000078486">
    <property type="component" value="Unassembled WGS sequence"/>
</dbReference>
<keyword evidence="1" id="KW-0732">Signal</keyword>
<dbReference type="RefSeq" id="WP_068770989.1">
    <property type="nucleotide sequence ID" value="NZ_CP109796.1"/>
</dbReference>
<proteinExistence type="predicted"/>
<accession>A0A178IG92</accession>
<keyword evidence="4" id="KW-1185">Reference proteome</keyword>
<dbReference type="STRING" id="1184151.AW736_15085"/>
<feature type="signal peptide" evidence="1">
    <location>
        <begin position="1"/>
        <end position="21"/>
    </location>
</feature>
<feature type="domain" description="Autotransporter" evidence="2">
    <location>
        <begin position="581"/>
        <end position="858"/>
    </location>
</feature>
<feature type="chain" id="PRO_5008088842" description="Autotransporter domain-containing protein" evidence="1">
    <location>
        <begin position="22"/>
        <end position="858"/>
    </location>
</feature>